<reference evidence="1 2" key="1">
    <citation type="journal article" date="2019" name="PLoS Biol.">
        <title>Sex chromosomes control vertical transmission of feminizing Wolbachia symbionts in an isopod.</title>
        <authorList>
            <person name="Becking T."/>
            <person name="Chebbi M.A."/>
            <person name="Giraud I."/>
            <person name="Moumen B."/>
            <person name="Laverre T."/>
            <person name="Caubet Y."/>
            <person name="Peccoud J."/>
            <person name="Gilbert C."/>
            <person name="Cordaux R."/>
        </authorList>
    </citation>
    <scope>NUCLEOTIDE SEQUENCE [LARGE SCALE GENOMIC DNA]</scope>
    <source>
        <strain evidence="1">ANa2</strain>
        <tissue evidence="1">Whole body excluding digestive tract and cuticle</tissue>
    </source>
</reference>
<proteinExistence type="predicted"/>
<evidence type="ECO:0000313" key="1">
    <source>
        <dbReference type="EMBL" id="KAB7494238.1"/>
    </source>
</evidence>
<dbReference type="Proteomes" id="UP000326759">
    <property type="component" value="Unassembled WGS sequence"/>
</dbReference>
<accession>A0A5N5SKK1</accession>
<gene>
    <name evidence="1" type="ORF">Anas_10620</name>
</gene>
<protein>
    <submittedName>
        <fullName evidence="1">Uncharacterized protein</fullName>
    </submittedName>
</protein>
<keyword evidence="2" id="KW-1185">Reference proteome</keyword>
<dbReference type="AlphaFoldDB" id="A0A5N5SKK1"/>
<name>A0A5N5SKK1_9CRUS</name>
<dbReference type="InterPro" id="IPR038558">
    <property type="entry name" value="SAS-6_N_sf"/>
</dbReference>
<organism evidence="1 2">
    <name type="scientific">Armadillidium nasatum</name>
    <dbReference type="NCBI Taxonomy" id="96803"/>
    <lineage>
        <taxon>Eukaryota</taxon>
        <taxon>Metazoa</taxon>
        <taxon>Ecdysozoa</taxon>
        <taxon>Arthropoda</taxon>
        <taxon>Crustacea</taxon>
        <taxon>Multicrustacea</taxon>
        <taxon>Malacostraca</taxon>
        <taxon>Eumalacostraca</taxon>
        <taxon>Peracarida</taxon>
        <taxon>Isopoda</taxon>
        <taxon>Oniscidea</taxon>
        <taxon>Crinocheta</taxon>
        <taxon>Armadillidiidae</taxon>
        <taxon>Armadillidium</taxon>
    </lineage>
</organism>
<evidence type="ECO:0000313" key="2">
    <source>
        <dbReference type="Proteomes" id="UP000326759"/>
    </source>
</evidence>
<sequence>MDHINIRREKNDHRFVLVLRVSGVDSSSVNKAGLVSILRSSYSETSGVHIRKITLELEVVERNRFKELCHLSLSLAPASLETKLVYLSSCLKDLKYLQIKLDKTVINEGSVPTLKIKFLISIHETKTFSFGSTGDLYSSY</sequence>
<dbReference type="Gene3D" id="2.170.210.20">
    <property type="entry name" value="Spindle assembly abnormal protein 6, N-terminal domain"/>
    <property type="match status" value="1"/>
</dbReference>
<dbReference type="EMBL" id="SEYY01024276">
    <property type="protein sequence ID" value="KAB7494238.1"/>
    <property type="molecule type" value="Genomic_DNA"/>
</dbReference>
<comment type="caution">
    <text evidence="1">The sequence shown here is derived from an EMBL/GenBank/DDBJ whole genome shotgun (WGS) entry which is preliminary data.</text>
</comment>